<dbReference type="Proteomes" id="UP000094025">
    <property type="component" value="Unassembled WGS sequence"/>
</dbReference>
<reference evidence="2 3" key="1">
    <citation type="journal article" date="2016" name="Int. J. Syst. Evol. Microbiol.">
        <title>Ensifer glycinis sp. nov., an novel rhizobial species associated with Glycine spp.</title>
        <authorList>
            <person name="Yan H."/>
            <person name="Yan J."/>
            <person name="Sui X.H."/>
            <person name="Wang E.T."/>
            <person name="Chen W.X."/>
            <person name="Zhang X.X."/>
            <person name="Chen W.F."/>
        </authorList>
    </citation>
    <scope>NUCLEOTIDE SEQUENCE [LARGE SCALE GENOMIC DNA]</scope>
    <source>
        <strain evidence="2 3">CCBAU 23380</strain>
    </source>
</reference>
<dbReference type="Pfam" id="PF20398">
    <property type="entry name" value="DUF6691"/>
    <property type="match status" value="1"/>
</dbReference>
<feature type="transmembrane region" description="Helical" evidence="1">
    <location>
        <begin position="82"/>
        <end position="102"/>
    </location>
</feature>
<dbReference type="OrthoDB" id="9790409at2"/>
<keyword evidence="1" id="KW-1133">Transmembrane helix</keyword>
<keyword evidence="1" id="KW-0472">Membrane</keyword>
<evidence type="ECO:0000256" key="1">
    <source>
        <dbReference type="SAM" id="Phobius"/>
    </source>
</evidence>
<feature type="transmembrane region" description="Helical" evidence="1">
    <location>
        <begin position="114"/>
        <end position="134"/>
    </location>
</feature>
<dbReference type="AlphaFoldDB" id="A0A178XIU6"/>
<name>A0A178XIU6_9HYPH</name>
<sequence>MRTPILAAIVCGLIFGAGLAISDMINPGRVLAFLDVAGHWDPSLAFVIGGALIPSAGAYIIRGRRPAPLLDDRFCVPANKSIDWKLVTGSGLFGLGWGLVGFCPGPAIAALSTGRWETVLFAAAMLVGMCLYRFTANAFRTTQQIEVSPPPP</sequence>
<protein>
    <submittedName>
        <fullName evidence="2">Transporter</fullName>
    </submittedName>
</protein>
<organism evidence="2 3">
    <name type="scientific">Sinorhizobium glycinis</name>
    <dbReference type="NCBI Taxonomy" id="1472378"/>
    <lineage>
        <taxon>Bacteria</taxon>
        <taxon>Pseudomonadati</taxon>
        <taxon>Pseudomonadota</taxon>
        <taxon>Alphaproteobacteria</taxon>
        <taxon>Hyphomicrobiales</taxon>
        <taxon>Rhizobiaceae</taxon>
        <taxon>Sinorhizobium/Ensifer group</taxon>
        <taxon>Sinorhizobium</taxon>
    </lineage>
</organism>
<dbReference type="EMBL" id="LPUX01000067">
    <property type="protein sequence ID" value="OAP35138.1"/>
    <property type="molecule type" value="Genomic_DNA"/>
</dbReference>
<feature type="transmembrane region" description="Helical" evidence="1">
    <location>
        <begin position="44"/>
        <end position="61"/>
    </location>
</feature>
<comment type="caution">
    <text evidence="2">The sequence shown here is derived from an EMBL/GenBank/DDBJ whole genome shotgun (WGS) entry which is preliminary data.</text>
</comment>
<dbReference type="InterPro" id="IPR046513">
    <property type="entry name" value="DUF6691"/>
</dbReference>
<keyword evidence="1" id="KW-0812">Transmembrane</keyword>
<dbReference type="STRING" id="1472378.AU381_25600"/>
<keyword evidence="3" id="KW-1185">Reference proteome</keyword>
<evidence type="ECO:0000313" key="3">
    <source>
        <dbReference type="Proteomes" id="UP000094025"/>
    </source>
</evidence>
<accession>A0A178XIU6</accession>
<gene>
    <name evidence="2" type="ORF">AU381_25600</name>
</gene>
<proteinExistence type="predicted"/>
<dbReference type="RefSeq" id="WP_064244381.1">
    <property type="nucleotide sequence ID" value="NZ_LPUX01000067.1"/>
</dbReference>
<evidence type="ECO:0000313" key="2">
    <source>
        <dbReference type="EMBL" id="OAP35138.1"/>
    </source>
</evidence>